<comment type="caution">
    <text evidence="7">The sequence shown here is derived from an EMBL/GenBank/DDBJ whole genome shotgun (WGS) entry which is preliminary data.</text>
</comment>
<comment type="function">
    <text evidence="5">Part of the twin-arginine translocation (Tat) system that transports large folded proteins containing a characteristic twin-arginine motif in their signal peptide across membranes.</text>
</comment>
<dbReference type="AlphaFoldDB" id="A0A1E4R114"/>
<keyword evidence="5" id="KW-0653">Protein transport</keyword>
<name>A0A1E4R114_9BACI</name>
<dbReference type="PROSITE" id="PS01218">
    <property type="entry name" value="TATC"/>
    <property type="match status" value="1"/>
</dbReference>
<evidence type="ECO:0000313" key="8">
    <source>
        <dbReference type="Proteomes" id="UP000094784"/>
    </source>
</evidence>
<dbReference type="GO" id="GO:0065002">
    <property type="term" value="P:intracellular protein transmembrane transport"/>
    <property type="evidence" value="ECO:0007669"/>
    <property type="project" value="TreeGrafter"/>
</dbReference>
<keyword evidence="2 5" id="KW-0812">Transmembrane</keyword>
<dbReference type="Proteomes" id="UP000094784">
    <property type="component" value="Unassembled WGS sequence"/>
</dbReference>
<protein>
    <recommendedName>
        <fullName evidence="5">Sec-independent protein translocase protein TatC</fullName>
    </recommendedName>
</protein>
<dbReference type="GO" id="GO:0043953">
    <property type="term" value="P:protein transport by the Tat complex"/>
    <property type="evidence" value="ECO:0007669"/>
    <property type="project" value="UniProtKB-UniRule"/>
</dbReference>
<feature type="transmembrane region" description="Helical" evidence="5">
    <location>
        <begin position="192"/>
        <end position="209"/>
    </location>
</feature>
<dbReference type="PANTHER" id="PTHR30371">
    <property type="entry name" value="SEC-INDEPENDENT PROTEIN TRANSLOCASE PROTEIN TATC"/>
    <property type="match status" value="1"/>
</dbReference>
<keyword evidence="6" id="KW-0175">Coiled coil</keyword>
<dbReference type="HAMAP" id="MF_00902">
    <property type="entry name" value="TatC"/>
    <property type="match status" value="1"/>
</dbReference>
<comment type="subunit">
    <text evidence="5">Forms a complex with TatA.</text>
</comment>
<evidence type="ECO:0000256" key="6">
    <source>
        <dbReference type="SAM" id="Coils"/>
    </source>
</evidence>
<feature type="transmembrane region" description="Helical" evidence="5">
    <location>
        <begin position="215"/>
        <end position="234"/>
    </location>
</feature>
<dbReference type="InterPro" id="IPR002033">
    <property type="entry name" value="TatC"/>
</dbReference>
<keyword evidence="3 5" id="KW-1133">Transmembrane helix</keyword>
<dbReference type="PANTHER" id="PTHR30371:SF0">
    <property type="entry name" value="SEC-INDEPENDENT PROTEIN TRANSLOCASE PROTEIN TATC, CHLOROPLASTIC-RELATED"/>
    <property type="match status" value="1"/>
</dbReference>
<evidence type="ECO:0000313" key="7">
    <source>
        <dbReference type="EMBL" id="ODV54172.1"/>
    </source>
</evidence>
<evidence type="ECO:0000256" key="5">
    <source>
        <dbReference type="HAMAP-Rule" id="MF_00902"/>
    </source>
</evidence>
<evidence type="ECO:0000256" key="3">
    <source>
        <dbReference type="ARBA" id="ARBA00022989"/>
    </source>
</evidence>
<sequence length="274" mass="31953">MNPKDLTVIEHIEELRKRLFIVAVFFVLAMAGAFFVAKPLVKYLQTTGAKYNIELHAFDVVTPLAIYIQVVFLIAFILSSPVLMYQLWSFISPGLREVERRATLSYIPYSFLLFIAGLSFSYFLLFPYVIKFMMNLSNDLDIKQTIGIHEYFTFLFKLTIPFGFLFQLPIVVLFFSRIGILSPDLLIRIRKYSYFGLFVCAALIAPPELASHLMVSVPLFILYEISIMISRVGYRKYLKSEEIRLKEEQEAEQKRQIEEALEQQRRQIEELNKP</sequence>
<dbReference type="NCBIfam" id="TIGR00945">
    <property type="entry name" value="tatC"/>
    <property type="match status" value="1"/>
</dbReference>
<dbReference type="GO" id="GO:0009977">
    <property type="term" value="F:proton motive force dependent protein transmembrane transporter activity"/>
    <property type="evidence" value="ECO:0007669"/>
    <property type="project" value="TreeGrafter"/>
</dbReference>
<feature type="coiled-coil region" evidence="6">
    <location>
        <begin position="243"/>
        <end position="274"/>
    </location>
</feature>
<dbReference type="GO" id="GO:0033281">
    <property type="term" value="C:TAT protein transport complex"/>
    <property type="evidence" value="ECO:0007669"/>
    <property type="project" value="UniProtKB-UniRule"/>
</dbReference>
<feature type="transmembrane region" description="Helical" evidence="5">
    <location>
        <begin position="160"/>
        <end position="180"/>
    </location>
</feature>
<keyword evidence="4 5" id="KW-0472">Membrane</keyword>
<accession>A0A1E4R114</accession>
<dbReference type="PRINTS" id="PR01840">
    <property type="entry name" value="TATCFAMILY"/>
</dbReference>
<dbReference type="InterPro" id="IPR019820">
    <property type="entry name" value="Sec-indep_translocase_CS"/>
</dbReference>
<comment type="similarity">
    <text evidence="5">Belongs to the TatC family.</text>
</comment>
<gene>
    <name evidence="5" type="primary">tatC</name>
    <name evidence="7" type="ORF">BG258_19140</name>
</gene>
<keyword evidence="5" id="KW-1003">Cell membrane</keyword>
<evidence type="ECO:0000256" key="2">
    <source>
        <dbReference type="ARBA" id="ARBA00022692"/>
    </source>
</evidence>
<dbReference type="OrthoDB" id="9777044at2"/>
<comment type="subcellular location">
    <subcellularLocation>
        <location evidence="5">Cell membrane</location>
        <topology evidence="5">Multi-pass membrane protein</topology>
    </subcellularLocation>
    <subcellularLocation>
        <location evidence="1">Membrane</location>
        <topology evidence="1">Multi-pass membrane protein</topology>
    </subcellularLocation>
</comment>
<feature type="transmembrane region" description="Helical" evidence="5">
    <location>
        <begin position="64"/>
        <end position="85"/>
    </location>
</feature>
<dbReference type="EMBL" id="MECQ01000002">
    <property type="protein sequence ID" value="ODV54172.1"/>
    <property type="molecule type" value="Genomic_DNA"/>
</dbReference>
<dbReference type="Pfam" id="PF00902">
    <property type="entry name" value="TatC"/>
    <property type="match status" value="1"/>
</dbReference>
<evidence type="ECO:0000256" key="4">
    <source>
        <dbReference type="ARBA" id="ARBA00023136"/>
    </source>
</evidence>
<proteinExistence type="inferred from homology"/>
<organism evidence="7 8">
    <name type="scientific">Lysinibacillus fusiformis</name>
    <dbReference type="NCBI Taxonomy" id="28031"/>
    <lineage>
        <taxon>Bacteria</taxon>
        <taxon>Bacillati</taxon>
        <taxon>Bacillota</taxon>
        <taxon>Bacilli</taxon>
        <taxon>Bacillales</taxon>
        <taxon>Bacillaceae</taxon>
        <taxon>Lysinibacillus</taxon>
    </lineage>
</organism>
<keyword evidence="5" id="KW-0811">Translocation</keyword>
<evidence type="ECO:0000256" key="1">
    <source>
        <dbReference type="ARBA" id="ARBA00004141"/>
    </source>
</evidence>
<reference evidence="7 8" key="1">
    <citation type="submission" date="2016-09" db="EMBL/GenBank/DDBJ databases">
        <title>Draft genome sequence of the soil isolate, Lysinibacillus fusiformis M5, a potential hypoxanthine producer.</title>
        <authorList>
            <person name="Gallegos-Monterrosa R."/>
            <person name="Maroti G."/>
            <person name="Balint B."/>
            <person name="Kovacs A.T."/>
        </authorList>
    </citation>
    <scope>NUCLEOTIDE SEQUENCE [LARGE SCALE GENOMIC DNA]</scope>
    <source>
        <strain evidence="7 8">M5</strain>
    </source>
</reference>
<keyword evidence="5" id="KW-0813">Transport</keyword>
<dbReference type="RefSeq" id="WP_069482798.1">
    <property type="nucleotide sequence ID" value="NZ_CP130331.1"/>
</dbReference>
<feature type="transmembrane region" description="Helical" evidence="5">
    <location>
        <begin position="19"/>
        <end position="37"/>
    </location>
</feature>
<feature type="transmembrane region" description="Helical" evidence="5">
    <location>
        <begin position="106"/>
        <end position="130"/>
    </location>
</feature>